<evidence type="ECO:0000259" key="2">
    <source>
        <dbReference type="Pfam" id="PF12849"/>
    </source>
</evidence>
<name>A0A450YQZ9_9GAMM</name>
<dbReference type="AlphaFoldDB" id="A0A450YQZ9"/>
<reference evidence="3" key="1">
    <citation type="submission" date="2019-02" db="EMBL/GenBank/DDBJ databases">
        <authorList>
            <person name="Gruber-Vodicka R. H."/>
            <person name="Seah K. B. B."/>
        </authorList>
    </citation>
    <scope>NUCLEOTIDE SEQUENCE</scope>
    <source>
        <strain evidence="3">BECK_BZ125</strain>
    </source>
</reference>
<protein>
    <submittedName>
        <fullName evidence="3">Tungstate transport system substrate-binding protein</fullName>
    </submittedName>
</protein>
<dbReference type="Gene3D" id="3.40.190.10">
    <property type="entry name" value="Periplasmic binding protein-like II"/>
    <property type="match status" value="2"/>
</dbReference>
<evidence type="ECO:0000313" key="3">
    <source>
        <dbReference type="EMBL" id="VFK43977.1"/>
    </source>
</evidence>
<keyword evidence="1" id="KW-0812">Transmembrane</keyword>
<dbReference type="InterPro" id="IPR024370">
    <property type="entry name" value="PBP_domain"/>
</dbReference>
<keyword evidence="1" id="KW-1133">Transmembrane helix</keyword>
<dbReference type="PANTHER" id="PTHR37945">
    <property type="entry name" value="EXTRACELLULAR TUNGSTATE BINDING PROTEIN"/>
    <property type="match status" value="1"/>
</dbReference>
<dbReference type="Pfam" id="PF12849">
    <property type="entry name" value="PBP_like_2"/>
    <property type="match status" value="1"/>
</dbReference>
<organism evidence="3">
    <name type="scientific">Candidatus Kentrum sp. TC</name>
    <dbReference type="NCBI Taxonomy" id="2126339"/>
    <lineage>
        <taxon>Bacteria</taxon>
        <taxon>Pseudomonadati</taxon>
        <taxon>Pseudomonadota</taxon>
        <taxon>Gammaproteobacteria</taxon>
        <taxon>Candidatus Kentrum</taxon>
    </lineage>
</organism>
<feature type="transmembrane region" description="Helical" evidence="1">
    <location>
        <begin position="20"/>
        <end position="40"/>
    </location>
</feature>
<dbReference type="PANTHER" id="PTHR37945:SF1">
    <property type="entry name" value="EXTRACELLULAR TUNGSTATE BINDING PROTEIN"/>
    <property type="match status" value="1"/>
</dbReference>
<dbReference type="InterPro" id="IPR052738">
    <property type="entry name" value="ABC-Tungstate_binding"/>
</dbReference>
<dbReference type="EMBL" id="CAADFT010000030">
    <property type="protein sequence ID" value="VFK43977.1"/>
    <property type="molecule type" value="Genomic_DNA"/>
</dbReference>
<accession>A0A450YQZ9</accession>
<sequence length="296" mass="32226">MVVGKYTDIYLLAPTRSQGLIYGLICLLILGLAINAPVLAADSFITVASTTSTRNSGLYEHILPIFQNETDIEVRVVAVGTGQAIRLAERGDADVLFVHHKASEEKFVADGSGIKRYPVMYNDFVVVGPKDDPAGVKGMKDASDALAKVADARAPFASRGDDSGTHKAEKKLWKIAKRDVKAASGAWYRETGSGMGATLNTASGMNAYTLTDRGTWLNFKNRGELVILVEGDPRLYNEYGVILVNPGKHPHVKKEASRTFIDWLLSKPGRDAIASYRINGKQPFFAVEHVSASRRD</sequence>
<feature type="domain" description="PBP" evidence="2">
    <location>
        <begin position="46"/>
        <end position="267"/>
    </location>
</feature>
<proteinExistence type="predicted"/>
<gene>
    <name evidence="3" type="ORF">BECKTC1821E_GA0114239_103011</name>
</gene>
<keyword evidence="1" id="KW-0472">Membrane</keyword>
<dbReference type="SUPFAM" id="SSF53850">
    <property type="entry name" value="Periplasmic binding protein-like II"/>
    <property type="match status" value="1"/>
</dbReference>
<evidence type="ECO:0000256" key="1">
    <source>
        <dbReference type="SAM" id="Phobius"/>
    </source>
</evidence>